<feature type="transmembrane region" description="Helical" evidence="8">
    <location>
        <begin position="323"/>
        <end position="341"/>
    </location>
</feature>
<feature type="transmembrane region" description="Helical" evidence="8">
    <location>
        <begin position="244"/>
        <end position="262"/>
    </location>
</feature>
<dbReference type="PROSITE" id="PS50850">
    <property type="entry name" value="MFS"/>
    <property type="match status" value="1"/>
</dbReference>
<dbReference type="InterPro" id="IPR001958">
    <property type="entry name" value="Tet-R_TetA/multi-R_MdtG-like"/>
</dbReference>
<dbReference type="PANTHER" id="PTHR42718">
    <property type="entry name" value="MAJOR FACILITATOR SUPERFAMILY MULTIDRUG TRANSPORTER MFSC"/>
    <property type="match status" value="1"/>
</dbReference>
<feature type="transmembrane region" description="Helical" evidence="8">
    <location>
        <begin position="155"/>
        <end position="175"/>
    </location>
</feature>
<keyword evidence="5 8" id="KW-1133">Transmembrane helix</keyword>
<feature type="region of interest" description="Disordered" evidence="7">
    <location>
        <begin position="464"/>
        <end position="491"/>
    </location>
</feature>
<accession>A0A496PIV8</accession>
<protein>
    <submittedName>
        <fullName evidence="10">MFS transporter</fullName>
    </submittedName>
</protein>
<sequence length="491" mass="50464">MTVLVLIEPTAHAEGMSVENPTLTTPDARRWFAMIPMLLGVLIGAVAISSATTALPAMINELRLSPVEAAWVIDSYLLALAVSLVIAARAGDQMGRRRIMVVGLLGFAVFNLLGGFATSGMALIAVRVLLGLSEAMVIASVVATIGVQFRARERVLAYGLWTATFGAGSAFGPLIGGLLADGPGWRWILFGAAPVAGIAALLAAWLVPNSRTAVTPSWDAASIALSVVAIAGLVYGLQHASLQPAASAVAGLVGVLTLVLFVRRQRRLEDPLVDVRLFQNRRFSIAYLQILIAAGTSSATVYLVSLHLQQSRGDTAVEAGMTLLPHAVMIVAGGVLAPLALRRLSSSTVIAAALLAQAAGLAWIGASPGSFFMPLMLVGVGMGMSGTLAATALFDVTTPEQAGQVGAIQEVAFALGAGLGIALFGGIALALAHTGFLTAFVVAAVFAAAAGLLPALWRPHPAPNRRLAAGPSDPPSGACPPASQKEWCARQ</sequence>
<dbReference type="InterPro" id="IPR011701">
    <property type="entry name" value="MFS"/>
</dbReference>
<comment type="subcellular location">
    <subcellularLocation>
        <location evidence="1">Cell membrane</location>
        <topology evidence="1">Multi-pass membrane protein</topology>
    </subcellularLocation>
</comment>
<feature type="transmembrane region" description="Helical" evidence="8">
    <location>
        <begin position="406"/>
        <end position="430"/>
    </location>
</feature>
<evidence type="ECO:0000256" key="8">
    <source>
        <dbReference type="SAM" id="Phobius"/>
    </source>
</evidence>
<dbReference type="InterPro" id="IPR036259">
    <property type="entry name" value="MFS_trans_sf"/>
</dbReference>
<evidence type="ECO:0000313" key="11">
    <source>
        <dbReference type="Proteomes" id="UP000273119"/>
    </source>
</evidence>
<dbReference type="InterPro" id="IPR020846">
    <property type="entry name" value="MFS_dom"/>
</dbReference>
<feature type="transmembrane region" description="Helical" evidence="8">
    <location>
        <begin position="187"/>
        <end position="208"/>
    </location>
</feature>
<proteinExistence type="predicted"/>
<dbReference type="GO" id="GO:0005886">
    <property type="term" value="C:plasma membrane"/>
    <property type="evidence" value="ECO:0007669"/>
    <property type="project" value="UniProtKB-SubCell"/>
</dbReference>
<evidence type="ECO:0000256" key="7">
    <source>
        <dbReference type="SAM" id="MobiDB-lite"/>
    </source>
</evidence>
<feature type="transmembrane region" description="Helical" evidence="8">
    <location>
        <begin position="436"/>
        <end position="457"/>
    </location>
</feature>
<dbReference type="GO" id="GO:0022857">
    <property type="term" value="F:transmembrane transporter activity"/>
    <property type="evidence" value="ECO:0007669"/>
    <property type="project" value="InterPro"/>
</dbReference>
<evidence type="ECO:0000256" key="1">
    <source>
        <dbReference type="ARBA" id="ARBA00004651"/>
    </source>
</evidence>
<dbReference type="PRINTS" id="PR01035">
    <property type="entry name" value="TCRTETA"/>
</dbReference>
<organism evidence="10 11">
    <name type="scientific">Galactobacter caseinivorans</name>
    <dbReference type="NCBI Taxonomy" id="2676123"/>
    <lineage>
        <taxon>Bacteria</taxon>
        <taxon>Bacillati</taxon>
        <taxon>Actinomycetota</taxon>
        <taxon>Actinomycetes</taxon>
        <taxon>Micrococcales</taxon>
        <taxon>Micrococcaceae</taxon>
        <taxon>Galactobacter</taxon>
    </lineage>
</organism>
<keyword evidence="2" id="KW-0813">Transport</keyword>
<keyword evidence="6 8" id="KW-0472">Membrane</keyword>
<dbReference type="CDD" id="cd17321">
    <property type="entry name" value="MFS_MMR_MDR_like"/>
    <property type="match status" value="1"/>
</dbReference>
<keyword evidence="3" id="KW-1003">Cell membrane</keyword>
<dbReference type="Proteomes" id="UP000273119">
    <property type="component" value="Unassembled WGS sequence"/>
</dbReference>
<feature type="transmembrane region" description="Helical" evidence="8">
    <location>
        <begin position="31"/>
        <end position="49"/>
    </location>
</feature>
<feature type="transmembrane region" description="Helical" evidence="8">
    <location>
        <begin position="69"/>
        <end position="87"/>
    </location>
</feature>
<gene>
    <name evidence="10" type="ORF">DWQ67_08050</name>
</gene>
<feature type="transmembrane region" description="Helical" evidence="8">
    <location>
        <begin position="372"/>
        <end position="394"/>
    </location>
</feature>
<evidence type="ECO:0000256" key="2">
    <source>
        <dbReference type="ARBA" id="ARBA00022448"/>
    </source>
</evidence>
<keyword evidence="11" id="KW-1185">Reference proteome</keyword>
<evidence type="ECO:0000256" key="6">
    <source>
        <dbReference type="ARBA" id="ARBA00023136"/>
    </source>
</evidence>
<name>A0A496PIV8_9MICC</name>
<evidence type="ECO:0000256" key="5">
    <source>
        <dbReference type="ARBA" id="ARBA00022989"/>
    </source>
</evidence>
<dbReference type="Gene3D" id="1.20.1250.20">
    <property type="entry name" value="MFS general substrate transporter like domains"/>
    <property type="match status" value="1"/>
</dbReference>
<dbReference type="SUPFAM" id="SSF103473">
    <property type="entry name" value="MFS general substrate transporter"/>
    <property type="match status" value="1"/>
</dbReference>
<feature type="transmembrane region" description="Helical" evidence="8">
    <location>
        <begin position="348"/>
        <end position="366"/>
    </location>
</feature>
<feature type="transmembrane region" description="Helical" evidence="8">
    <location>
        <begin position="124"/>
        <end position="143"/>
    </location>
</feature>
<reference evidence="10 11" key="1">
    <citation type="submission" date="2018-07" db="EMBL/GenBank/DDBJ databases">
        <title>Arthrobacter sp. nov., isolated from raw cow's milk with high bacterial count.</title>
        <authorList>
            <person name="Hahne J."/>
            <person name="Isele D."/>
            <person name="Lipski A."/>
        </authorList>
    </citation>
    <scope>NUCLEOTIDE SEQUENCE [LARGE SCALE GENOMIC DNA]</scope>
    <source>
        <strain evidence="10 11">JZ R-183</strain>
    </source>
</reference>
<comment type="caution">
    <text evidence="10">The sequence shown here is derived from an EMBL/GenBank/DDBJ whole genome shotgun (WGS) entry which is preliminary data.</text>
</comment>
<keyword evidence="4 8" id="KW-0812">Transmembrane</keyword>
<feature type="domain" description="Major facilitator superfamily (MFS) profile" evidence="9">
    <location>
        <begin position="33"/>
        <end position="462"/>
    </location>
</feature>
<evidence type="ECO:0000256" key="4">
    <source>
        <dbReference type="ARBA" id="ARBA00022692"/>
    </source>
</evidence>
<feature type="transmembrane region" description="Helical" evidence="8">
    <location>
        <begin position="283"/>
        <end position="303"/>
    </location>
</feature>
<dbReference type="PANTHER" id="PTHR42718:SF47">
    <property type="entry name" value="METHYL VIOLOGEN RESISTANCE PROTEIN SMVA"/>
    <property type="match status" value="1"/>
</dbReference>
<feature type="transmembrane region" description="Helical" evidence="8">
    <location>
        <begin position="220"/>
        <end position="238"/>
    </location>
</feature>
<dbReference type="Gene3D" id="1.20.1720.10">
    <property type="entry name" value="Multidrug resistance protein D"/>
    <property type="match status" value="1"/>
</dbReference>
<dbReference type="Pfam" id="PF07690">
    <property type="entry name" value="MFS_1"/>
    <property type="match status" value="1"/>
</dbReference>
<evidence type="ECO:0000259" key="9">
    <source>
        <dbReference type="PROSITE" id="PS50850"/>
    </source>
</evidence>
<feature type="transmembrane region" description="Helical" evidence="8">
    <location>
        <begin position="99"/>
        <end position="118"/>
    </location>
</feature>
<dbReference type="AlphaFoldDB" id="A0A496PIV8"/>
<evidence type="ECO:0000313" key="10">
    <source>
        <dbReference type="EMBL" id="RKW70424.1"/>
    </source>
</evidence>
<evidence type="ECO:0000256" key="3">
    <source>
        <dbReference type="ARBA" id="ARBA00022475"/>
    </source>
</evidence>
<dbReference type="EMBL" id="QQXL01000004">
    <property type="protein sequence ID" value="RKW70424.1"/>
    <property type="molecule type" value="Genomic_DNA"/>
</dbReference>